<keyword evidence="3" id="KW-1185">Reference proteome</keyword>
<dbReference type="EMBL" id="JAPJUH010000002">
    <property type="protein sequence ID" value="MCX3264442.1"/>
    <property type="molecule type" value="Genomic_DNA"/>
</dbReference>
<protein>
    <recommendedName>
        <fullName evidence="4">Lipoprotein</fullName>
    </recommendedName>
</protein>
<evidence type="ECO:0000256" key="1">
    <source>
        <dbReference type="SAM" id="SignalP"/>
    </source>
</evidence>
<evidence type="ECO:0008006" key="4">
    <source>
        <dbReference type="Google" id="ProtNLM"/>
    </source>
</evidence>
<accession>A0A9X3DBX1</accession>
<feature type="chain" id="PRO_5040795346" description="Lipoprotein" evidence="1">
    <location>
        <begin position="23"/>
        <end position="352"/>
    </location>
</feature>
<proteinExistence type="predicted"/>
<comment type="caution">
    <text evidence="2">The sequence shown here is derived from an EMBL/GenBank/DDBJ whole genome shotgun (WGS) entry which is preliminary data.</text>
</comment>
<name>A0A9X3DBX1_9SPHI</name>
<gene>
    <name evidence="2" type="ORF">OQZ29_06780</name>
</gene>
<dbReference type="Proteomes" id="UP001142592">
    <property type="component" value="Unassembled WGS sequence"/>
</dbReference>
<organism evidence="2 3">
    <name type="scientific">Pedobacter agri</name>
    <dbReference type="NCBI Taxonomy" id="454586"/>
    <lineage>
        <taxon>Bacteria</taxon>
        <taxon>Pseudomonadati</taxon>
        <taxon>Bacteroidota</taxon>
        <taxon>Sphingobacteriia</taxon>
        <taxon>Sphingobacteriales</taxon>
        <taxon>Sphingobacteriaceae</taxon>
        <taxon>Pedobacter</taxon>
    </lineage>
</organism>
<feature type="signal peptide" evidence="1">
    <location>
        <begin position="1"/>
        <end position="22"/>
    </location>
</feature>
<dbReference type="RefSeq" id="WP_010603283.1">
    <property type="nucleotide sequence ID" value="NZ_JAPJUH010000002.1"/>
</dbReference>
<dbReference type="AlphaFoldDB" id="A0A9X3DBX1"/>
<keyword evidence="1" id="KW-0732">Signal</keyword>
<sequence length="352" mass="41338">MNKLVRKYLFLITSITSIFLSACNLGDGIMERNEEPLASAYANFQELNENYRSTHFEVKLICEAQGYPHPIRVFPSINKQWIIEADAEKSDETQGDYIFYKLNGAGNITDTLYLTYKGYWAELIDDFMVFTNYEEAYYTTWPLDGDTTKRYFKVLNADLNWSAVKVNQHIENAKANSKYWFYKYITNNENSYLKFYYYQNKQWQILWQKVEGFQTVSDEESAGRYSVEVIRTGETDPHLAENITYLHHHRLEKLSYSHNIGGGNPGFDVTNWRGKAFFKTSVNDRDFHFFEPNIAVENEQSDGNKNRFYIVSEPNASAIIFTPLIYKVPNSFAFYTSDRNKLYLIREKIRSK</sequence>
<reference evidence="2" key="1">
    <citation type="submission" date="2022-11" db="EMBL/GenBank/DDBJ databases">
        <authorList>
            <person name="Graham C."/>
            <person name="Newman J.D."/>
        </authorList>
    </citation>
    <scope>NUCLEOTIDE SEQUENCE</scope>
    <source>
        <strain evidence="2">DSM 19486</strain>
    </source>
</reference>
<evidence type="ECO:0000313" key="2">
    <source>
        <dbReference type="EMBL" id="MCX3264442.1"/>
    </source>
</evidence>
<evidence type="ECO:0000313" key="3">
    <source>
        <dbReference type="Proteomes" id="UP001142592"/>
    </source>
</evidence>
<dbReference type="PROSITE" id="PS51257">
    <property type="entry name" value="PROKAR_LIPOPROTEIN"/>
    <property type="match status" value="1"/>
</dbReference>